<dbReference type="PANTHER" id="PTHR47786:SF2">
    <property type="entry name" value="GLYCOSYL HYDROLASE FAMILY 13 CATALYTIC DOMAIN-CONTAINING PROTEIN"/>
    <property type="match status" value="1"/>
</dbReference>
<dbReference type="Gene3D" id="2.60.40.1180">
    <property type="entry name" value="Golgi alpha-mannosidase II"/>
    <property type="match status" value="1"/>
</dbReference>
<dbReference type="SUPFAM" id="SSF51445">
    <property type="entry name" value="(Trans)glycosidases"/>
    <property type="match status" value="1"/>
</dbReference>
<evidence type="ECO:0000256" key="2">
    <source>
        <dbReference type="ARBA" id="ARBA00022676"/>
    </source>
</evidence>
<evidence type="ECO:0000256" key="1">
    <source>
        <dbReference type="ARBA" id="ARBA00011738"/>
    </source>
</evidence>
<dbReference type="HAMAP" id="MF_02124">
    <property type="entry name" value="GlgE"/>
    <property type="match status" value="1"/>
</dbReference>
<dbReference type="Proteomes" id="UP001212326">
    <property type="component" value="Chromosome"/>
</dbReference>
<comment type="similarity">
    <text evidence="6">Belongs to the glycosyl hydrolase 13 family. GlgE subfamily.</text>
</comment>
<keyword evidence="9" id="KW-1185">Reference proteome</keyword>
<evidence type="ECO:0000256" key="5">
    <source>
        <dbReference type="ARBA" id="ARBA00048735"/>
    </source>
</evidence>
<sequence>MRRTPAIGRVPVRDVRPAVECGRRPAKAVAGETFQVTATVFREGHDAVGANVVLRDPKGRRGPWTPMRELSPGSDLWGAEVTPDATGRWTFRVEAWSDPVATWRHTASVKIPAGVDTGLVLEEGAELYERAAAGVPKGPERDLVLAAARALGDDSRSVHERLKPALSPEVDALLAQYPLRELVTASDPMPLLVERERALYGSWYEFFPRSEGTAEQPHGTFRTAARRLKAIAEMGFDVVYLPPVHPIGTTFRKGPNNTLTAGPDDVGVPWAIGSPEGGHDAVHPGLGTIEDFDHFVAEARESRLEIALDFALQCSPDHPWVQKHPEWFHHRADGTIAYAENPPKKYQDIYPVAFDADMDGLVAETVRILRHWMDHGVRIFRVDNPHTKPVVFWERVIAEINGTDPDVIFLAEAFTRPAMMHTLAQIGFQQSYTYFTWRNNKHELTEYLSELAGEAAAYMRPNLFANTPDILHAYLQHGGRPAFEVRAVLAATLSPTWGIYSGYELCENTPLKEGGEEYLDSEKYQLRPRDWAAAEREGRSIAPLITRLNTIRRNHPALRQLRDLRFHPTDNDAVLAYSKSTGTDTVIVVVNLDPHHTQEATVSLDMPQLGLDWDAALSVHDELTGESYHWGRTNYVRLTPGSAPAHVLHVGRETPQIGGPAAS</sequence>
<feature type="site" description="Transition state stabilizer" evidence="6">
    <location>
        <position position="469"/>
    </location>
</feature>
<feature type="binding site" evidence="6">
    <location>
        <begin position="523"/>
        <end position="524"/>
    </location>
    <ligand>
        <name>alpha-maltose 1-phosphate</name>
        <dbReference type="ChEBI" id="CHEBI:63576"/>
    </ligand>
</feature>
<feature type="binding site" evidence="6">
    <location>
        <position position="348"/>
    </location>
    <ligand>
        <name>alpha-maltose 1-phosphate</name>
        <dbReference type="ChEBI" id="CHEBI:63576"/>
    </ligand>
</feature>
<dbReference type="Gene3D" id="2.60.40.10">
    <property type="entry name" value="Immunoglobulins"/>
    <property type="match status" value="1"/>
</dbReference>
<feature type="active site" description="Proton donor" evidence="6">
    <location>
        <position position="412"/>
    </location>
</feature>
<dbReference type="InterPro" id="IPR013783">
    <property type="entry name" value="Ig-like_fold"/>
</dbReference>
<reference evidence="8 9" key="1">
    <citation type="submission" date="2022-12" db="EMBL/GenBank/DDBJ databases">
        <authorList>
            <person name="Mo P."/>
        </authorList>
    </citation>
    <scope>NUCLEOTIDE SEQUENCE [LARGE SCALE GENOMIC DNA]</scope>
    <source>
        <strain evidence="8 9">HUAS 2-6</strain>
    </source>
</reference>
<dbReference type="EMBL" id="CP115300">
    <property type="protein sequence ID" value="WBO68226.1"/>
    <property type="molecule type" value="Genomic_DNA"/>
</dbReference>
<dbReference type="InterPro" id="IPR006047">
    <property type="entry name" value="GH13_cat_dom"/>
</dbReference>
<keyword evidence="3 6" id="KW-0808">Transferase</keyword>
<evidence type="ECO:0000256" key="3">
    <source>
        <dbReference type="ARBA" id="ARBA00022679"/>
    </source>
</evidence>
<comment type="function">
    <text evidence="6">Maltosyltransferase that uses maltose 1-phosphate (M1P) as the sugar donor to elongate linear or branched alpha-(1-&gt;4)-glucans. Is involved in a branched alpha-glucan biosynthetic pathway from trehalose, together with TreS, Mak and GlgB.</text>
</comment>
<feature type="binding site" evidence="6">
    <location>
        <position position="384"/>
    </location>
    <ligand>
        <name>alpha-maltose 1-phosphate</name>
        <dbReference type="ChEBI" id="CHEBI:63576"/>
    </ligand>
</feature>
<dbReference type="RefSeq" id="WP_270085482.1">
    <property type="nucleotide sequence ID" value="NZ_CP115300.1"/>
</dbReference>
<proteinExistence type="inferred from homology"/>
<dbReference type="SMART" id="SM00642">
    <property type="entry name" value="Aamy"/>
    <property type="match status" value="1"/>
</dbReference>
<keyword evidence="4 6" id="KW-0119">Carbohydrate metabolism</keyword>
<comment type="catalytic activity">
    <reaction evidence="5 6">
        <text>alpha-maltose 1-phosphate + [(1-&gt;4)-alpha-D-glucosyl](n) = [(1-&gt;4)-alpha-D-glucosyl](n+2) + phosphate</text>
        <dbReference type="Rhea" id="RHEA:42692"/>
        <dbReference type="Rhea" id="RHEA-COMP:9584"/>
        <dbReference type="Rhea" id="RHEA-COMP:10183"/>
        <dbReference type="ChEBI" id="CHEBI:15444"/>
        <dbReference type="ChEBI" id="CHEBI:43474"/>
        <dbReference type="ChEBI" id="CHEBI:63576"/>
        <dbReference type="EC" id="2.4.99.16"/>
    </reaction>
</comment>
<dbReference type="SUPFAM" id="SSF51011">
    <property type="entry name" value="Glycosyl hydrolase domain"/>
    <property type="match status" value="1"/>
</dbReference>
<evidence type="ECO:0000313" key="9">
    <source>
        <dbReference type="Proteomes" id="UP001212326"/>
    </source>
</evidence>
<evidence type="ECO:0000256" key="6">
    <source>
        <dbReference type="HAMAP-Rule" id="MF_02124"/>
    </source>
</evidence>
<dbReference type="InterPro" id="IPR021828">
    <property type="entry name" value="GlgE_dom_N/S"/>
</dbReference>
<dbReference type="InterPro" id="IPR017853">
    <property type="entry name" value="GH"/>
</dbReference>
<accession>A0ABY7PCA0</accession>
<dbReference type="Pfam" id="PF21702">
    <property type="entry name" value="GLGE_C"/>
    <property type="match status" value="1"/>
</dbReference>
<dbReference type="InterPro" id="IPR013780">
    <property type="entry name" value="Glyco_hydro_b"/>
</dbReference>
<dbReference type="InterPro" id="IPR026585">
    <property type="entry name" value="GlgE"/>
</dbReference>
<feature type="active site" description="Nucleophile" evidence="6">
    <location>
        <position position="383"/>
    </location>
</feature>
<dbReference type="Gene3D" id="1.20.58.80">
    <property type="entry name" value="Phosphotransferase system, lactose/cellobiose-type IIA subunit"/>
    <property type="match status" value="1"/>
</dbReference>
<dbReference type="CDD" id="cd11344">
    <property type="entry name" value="AmyAc_GlgE_like"/>
    <property type="match status" value="1"/>
</dbReference>
<dbReference type="Gene3D" id="3.20.20.80">
    <property type="entry name" value="Glycosidases"/>
    <property type="match status" value="1"/>
</dbReference>
<feature type="domain" description="Glycosyl hydrolase family 13 catalytic" evidence="7">
    <location>
        <begin position="201"/>
        <end position="527"/>
    </location>
</feature>
<evidence type="ECO:0000313" key="8">
    <source>
        <dbReference type="EMBL" id="WBO68226.1"/>
    </source>
</evidence>
<gene>
    <name evidence="6" type="primary">glgE</name>
    <name evidence="8" type="ORF">O1G22_38120</name>
</gene>
<evidence type="ECO:0000256" key="4">
    <source>
        <dbReference type="ARBA" id="ARBA00023277"/>
    </source>
</evidence>
<feature type="binding site" evidence="6">
    <location>
        <position position="253"/>
    </location>
    <ligand>
        <name>alpha-maltose 1-phosphate</name>
        <dbReference type="ChEBI" id="CHEBI:63576"/>
    </ligand>
</feature>
<evidence type="ECO:0000259" key="7">
    <source>
        <dbReference type="SMART" id="SM00642"/>
    </source>
</evidence>
<dbReference type="Pfam" id="PF11896">
    <property type="entry name" value="GlgE_dom_N_S"/>
    <property type="match status" value="1"/>
</dbReference>
<keyword evidence="2 6" id="KW-0328">Glycosyltransferase</keyword>
<name>A0ABY7PCA0_9ACTN</name>
<dbReference type="PANTHER" id="PTHR47786">
    <property type="entry name" value="ALPHA-1,4-GLUCAN:MALTOSE-1-PHOSPHATE MALTOSYLTRANSFERASE"/>
    <property type="match status" value="1"/>
</dbReference>
<comment type="subunit">
    <text evidence="1 6">Homodimer.</text>
</comment>
<feature type="binding site" evidence="6">
    <location>
        <position position="313"/>
    </location>
    <ligand>
        <name>alpha-maltose 1-phosphate</name>
        <dbReference type="ChEBI" id="CHEBI:63576"/>
    </ligand>
</feature>
<protein>
    <recommendedName>
        <fullName evidence="6">Alpha-1,4-glucan:maltose-1-phosphate maltosyltransferase</fullName>
        <shortName evidence="6">GMPMT</shortName>
        <ecNumber evidence="6">2.4.99.16</ecNumber>
    </recommendedName>
    <alternativeName>
        <fullName evidence="6">(1-&gt;4)-alpha-D-glucan:maltose-1-phosphate alpha-D-maltosyltransferase</fullName>
    </alternativeName>
</protein>
<organism evidence="8 9">
    <name type="scientific">Streptomyces camelliae</name>
    <dbReference type="NCBI Taxonomy" id="3004093"/>
    <lineage>
        <taxon>Bacteria</taxon>
        <taxon>Bacillati</taxon>
        <taxon>Actinomycetota</taxon>
        <taxon>Actinomycetes</taxon>
        <taxon>Kitasatosporales</taxon>
        <taxon>Streptomycetaceae</taxon>
        <taxon>Streptomyces</taxon>
    </lineage>
</organism>
<dbReference type="EC" id="2.4.99.16" evidence="6"/>
<dbReference type="InterPro" id="IPR049171">
    <property type="entry name" value="GLGE_C"/>
</dbReference>